<dbReference type="STRING" id="308745.A0A0F8UFQ3"/>
<dbReference type="GO" id="GO:0005886">
    <property type="term" value="C:plasma membrane"/>
    <property type="evidence" value="ECO:0007669"/>
    <property type="project" value="UniProtKB-SubCell"/>
</dbReference>
<evidence type="ECO:0000256" key="20">
    <source>
        <dbReference type="ARBA" id="ARBA00023288"/>
    </source>
</evidence>
<dbReference type="GO" id="GO:0006508">
    <property type="term" value="P:proteolysis"/>
    <property type="evidence" value="ECO:0007669"/>
    <property type="project" value="UniProtKB-KW"/>
</dbReference>
<keyword evidence="10" id="KW-0732">Signal</keyword>
<keyword evidence="11" id="KW-0547">Nucleotide-binding</keyword>
<dbReference type="Gene3D" id="2.40.70.10">
    <property type="entry name" value="Acid Proteases"/>
    <property type="match status" value="2"/>
</dbReference>
<evidence type="ECO:0000256" key="19">
    <source>
        <dbReference type="ARBA" id="ARBA00023180"/>
    </source>
</evidence>
<comment type="similarity">
    <text evidence="3">Belongs to the class-I aminoacyl-tRNA synthetase family.</text>
</comment>
<keyword evidence="16" id="KW-0472">Membrane</keyword>
<evidence type="ECO:0000256" key="5">
    <source>
        <dbReference type="ARBA" id="ARBA00013161"/>
    </source>
</evidence>
<dbReference type="InterPro" id="IPR001969">
    <property type="entry name" value="Aspartic_peptidase_AS"/>
</dbReference>
<evidence type="ECO:0000256" key="22">
    <source>
        <dbReference type="ARBA" id="ARBA00049929"/>
    </source>
</evidence>
<keyword evidence="17" id="KW-0865">Zymogen</keyword>
<dbReference type="CDD" id="cd05474">
    <property type="entry name" value="SAP_like"/>
    <property type="match status" value="1"/>
</dbReference>
<dbReference type="FunFam" id="3.40.50.620:FF:000082">
    <property type="entry name" value="MSW1p Mitochondrial tryptophanyl-tRNA synthetase"/>
    <property type="match status" value="1"/>
</dbReference>
<evidence type="ECO:0000256" key="13">
    <source>
        <dbReference type="ARBA" id="ARBA00022801"/>
    </source>
</evidence>
<evidence type="ECO:0000313" key="29">
    <source>
        <dbReference type="Proteomes" id="UP000034291"/>
    </source>
</evidence>
<dbReference type="GO" id="GO:0070183">
    <property type="term" value="P:mitochondrial tryptophanyl-tRNA aminoacylation"/>
    <property type="evidence" value="ECO:0007669"/>
    <property type="project" value="TreeGrafter"/>
</dbReference>
<dbReference type="Pfam" id="PF00579">
    <property type="entry name" value="tRNA-synt_1b"/>
    <property type="match status" value="1"/>
</dbReference>
<evidence type="ECO:0000256" key="7">
    <source>
        <dbReference type="ARBA" id="ARBA00022598"/>
    </source>
</evidence>
<dbReference type="InterPro" id="IPR014729">
    <property type="entry name" value="Rossmann-like_a/b/a_fold"/>
</dbReference>
<evidence type="ECO:0000256" key="23">
    <source>
        <dbReference type="ARBA" id="ARBA00067536"/>
    </source>
</evidence>
<dbReference type="FunFam" id="2.40.70.10:FF:000068">
    <property type="entry name" value="Aspartic-type endopeptidase (OpsB)"/>
    <property type="match status" value="1"/>
</dbReference>
<evidence type="ECO:0000256" key="21">
    <source>
        <dbReference type="ARBA" id="ARBA00030268"/>
    </source>
</evidence>
<evidence type="ECO:0000256" key="8">
    <source>
        <dbReference type="ARBA" id="ARBA00022622"/>
    </source>
</evidence>
<evidence type="ECO:0000256" key="6">
    <source>
        <dbReference type="ARBA" id="ARBA00022475"/>
    </source>
</evidence>
<keyword evidence="9" id="KW-0645">Protease</keyword>
<comment type="similarity">
    <text evidence="4">Belongs to the peptidase A1 family.</text>
</comment>
<evidence type="ECO:0000256" key="16">
    <source>
        <dbReference type="ARBA" id="ARBA00023136"/>
    </source>
</evidence>
<evidence type="ECO:0000256" key="11">
    <source>
        <dbReference type="ARBA" id="ARBA00022741"/>
    </source>
</evidence>
<keyword evidence="12" id="KW-0064">Aspartyl protease</keyword>
<dbReference type="PROSITE" id="PS00178">
    <property type="entry name" value="AA_TRNA_LIGASE_I"/>
    <property type="match status" value="1"/>
</dbReference>
<dbReference type="Proteomes" id="UP000034291">
    <property type="component" value="Unassembled WGS sequence"/>
</dbReference>
<comment type="catalytic activity">
    <reaction evidence="22">
        <text>tRNA(Trp) + L-tryptophan + ATP = L-tryptophyl-tRNA(Trp) + AMP + diphosphate + H(+)</text>
        <dbReference type="Rhea" id="RHEA:24080"/>
        <dbReference type="Rhea" id="RHEA-COMP:9671"/>
        <dbReference type="Rhea" id="RHEA-COMP:9705"/>
        <dbReference type="ChEBI" id="CHEBI:15378"/>
        <dbReference type="ChEBI" id="CHEBI:30616"/>
        <dbReference type="ChEBI" id="CHEBI:33019"/>
        <dbReference type="ChEBI" id="CHEBI:57912"/>
        <dbReference type="ChEBI" id="CHEBI:78442"/>
        <dbReference type="ChEBI" id="CHEBI:78535"/>
        <dbReference type="ChEBI" id="CHEBI:456215"/>
        <dbReference type="EC" id="6.1.1.2"/>
    </reaction>
</comment>
<dbReference type="HAMAP" id="MF_00140_B">
    <property type="entry name" value="Trp_tRNA_synth_B"/>
    <property type="match status" value="1"/>
</dbReference>
<sequence length="914" mass="99417">MQATTGRYGQCIAISHRAHNKICYKKFSHSNLRAHSRRWNSSLSTQPPSTTTVFSGIQPTGVPHIGNYLGALREWVTLQNNAAKDTKLLFSIVDLHALTVPQESRQLRKWRKEAFATLIAIGLDPNRSTIFYQSAVHQHAELYWILSTVASTGYLSRMTQWKSKLQLPDDTTLENSEVRSKLRLGLFSYPVLQAADILVHRATHVPVGEDQRQHLEFSRYTANSFNHIYGPIFPSPEALISPAKRVMSLKEPKLKMSKSHIDQRSRIILTDSPEDIRQKIKVALTDSQPNITYDPIHRPGVSNLIEIIGHLEGVSCHDIASTFENASLRALKEHLAQKLSDALSPIREKYYSLMGDKSDYLESVAEQGARDARANAEITMKKVKEVMGFKFYGSYLGDVDPLVTHIVFSNFKPSWRGAGNPRAEKTIELIMRGGALFSLGISLLVQGTRGALVLRERDVPAVVTLNIQRNDISDPVARDRVRRKRDYTVEQTIDNEETLYFCNVTLGTPEQSLRLILDTGSSDLWTNAANSSFCSSSKDPCNASGSYDPSSSSTYTYVSSDFNITYADGSGAAGDYVTDTIRIGGASLEDFQFGVGYTSSSSEGVLGIGYTSNEALVSQNGETYPNLPRSLVKNGLIQSNAYSLWLNDLDANTGSILFGGVDTKKYHGELQTLPVQTVDGAYSEFIIALTGVKYSNKSTSRSYSSSSLPAAVLLDSGSSLTYLPDSVVEDIYNDLDVVYEESTGAGYAPCNMAQDNINITFTFTSPEITVSIDELLIDAGDLHFRSGERACIFGIVPAGDSTAVLGDTFLRSAYVVYDLSNNEISLANTNFNSTGSNIKEIGSGSDAIPGATVVSNPVTSVVADGSGARIGGPTGSGFTSLPSTTSTGSAARGPSDVPKHLALGAAAIGYMFTF</sequence>
<dbReference type="PANTHER" id="PTHR43766">
    <property type="entry name" value="TRYPTOPHAN--TRNA LIGASE, MITOCHONDRIAL"/>
    <property type="match status" value="1"/>
</dbReference>
<evidence type="ECO:0000256" key="24">
    <source>
        <dbReference type="ARBA" id="ARBA00068059"/>
    </source>
</evidence>
<dbReference type="CDD" id="cd00806">
    <property type="entry name" value="TrpRS_core"/>
    <property type="match status" value="1"/>
</dbReference>
<comment type="caution">
    <text evidence="28">The sequence shown here is derived from an EMBL/GenBank/DDBJ whole genome shotgun (WGS) entry which is preliminary data.</text>
</comment>
<evidence type="ECO:0000256" key="14">
    <source>
        <dbReference type="ARBA" id="ARBA00022840"/>
    </source>
</evidence>
<keyword evidence="15" id="KW-0648">Protein biosynthesis</keyword>
<dbReference type="InterPro" id="IPR033121">
    <property type="entry name" value="PEPTIDASE_A1"/>
</dbReference>
<dbReference type="PROSITE" id="PS51767">
    <property type="entry name" value="PEPTIDASE_A1"/>
    <property type="match status" value="1"/>
</dbReference>
<comment type="subcellular location">
    <subcellularLocation>
        <location evidence="2">Cell membrane</location>
        <topology evidence="2">Lipid-anchor</topology>
        <topology evidence="2">GPI-anchor</topology>
    </subcellularLocation>
    <subcellularLocation>
        <location evidence="1">Mitochondrion matrix</location>
    </subcellularLocation>
</comment>
<keyword evidence="6" id="KW-1003">Cell membrane</keyword>
<dbReference type="SUPFAM" id="SSF50630">
    <property type="entry name" value="Acid proteases"/>
    <property type="match status" value="1"/>
</dbReference>
<gene>
    <name evidence="28" type="ORF">ARAM_007299</name>
</gene>
<organism evidence="28 29">
    <name type="scientific">Aspergillus rambellii</name>
    <dbReference type="NCBI Taxonomy" id="308745"/>
    <lineage>
        <taxon>Eukaryota</taxon>
        <taxon>Fungi</taxon>
        <taxon>Dikarya</taxon>
        <taxon>Ascomycota</taxon>
        <taxon>Pezizomycotina</taxon>
        <taxon>Eurotiomycetes</taxon>
        <taxon>Eurotiomycetidae</taxon>
        <taxon>Eurotiales</taxon>
        <taxon>Aspergillaceae</taxon>
        <taxon>Aspergillus</taxon>
        <taxon>Aspergillus subgen. Nidulantes</taxon>
    </lineage>
</organism>
<name>A0A0F8UFQ3_9EURO</name>
<dbReference type="EMBL" id="JZBS01002485">
    <property type="protein sequence ID" value="KKK18514.1"/>
    <property type="molecule type" value="Genomic_DNA"/>
</dbReference>
<dbReference type="Gene3D" id="3.40.50.620">
    <property type="entry name" value="HUPs"/>
    <property type="match status" value="1"/>
</dbReference>
<dbReference type="AlphaFoldDB" id="A0A0F8UFQ3"/>
<dbReference type="OrthoDB" id="771136at2759"/>
<proteinExistence type="inferred from homology"/>
<dbReference type="PROSITE" id="PS00141">
    <property type="entry name" value="ASP_PROTEASE"/>
    <property type="match status" value="1"/>
</dbReference>
<feature type="domain" description="Peptidase A1" evidence="27">
    <location>
        <begin position="500"/>
        <end position="827"/>
    </location>
</feature>
<evidence type="ECO:0000256" key="1">
    <source>
        <dbReference type="ARBA" id="ARBA00004305"/>
    </source>
</evidence>
<keyword evidence="13" id="KW-0378">Hydrolase</keyword>
<evidence type="ECO:0000256" key="2">
    <source>
        <dbReference type="ARBA" id="ARBA00004609"/>
    </source>
</evidence>
<keyword evidence="20" id="KW-0449">Lipoprotein</keyword>
<dbReference type="PANTHER" id="PTHR43766:SF1">
    <property type="entry name" value="TRYPTOPHAN--TRNA LIGASE, MITOCHONDRIAL"/>
    <property type="match status" value="1"/>
</dbReference>
<dbReference type="GO" id="GO:0005524">
    <property type="term" value="F:ATP binding"/>
    <property type="evidence" value="ECO:0007669"/>
    <property type="project" value="UniProtKB-KW"/>
</dbReference>
<evidence type="ECO:0000256" key="3">
    <source>
        <dbReference type="ARBA" id="ARBA00005594"/>
    </source>
</evidence>
<evidence type="ECO:0000256" key="18">
    <source>
        <dbReference type="ARBA" id="ARBA00023146"/>
    </source>
</evidence>
<dbReference type="FunFam" id="1.10.240.10:FF:000002">
    <property type="entry name" value="Tryptophan--tRNA ligase"/>
    <property type="match status" value="1"/>
</dbReference>
<dbReference type="GO" id="GO:0005759">
    <property type="term" value="C:mitochondrial matrix"/>
    <property type="evidence" value="ECO:0007669"/>
    <property type="project" value="UniProtKB-SubCell"/>
</dbReference>
<dbReference type="InterPro" id="IPR033876">
    <property type="entry name" value="SAP-like"/>
</dbReference>
<feature type="compositionally biased region" description="Polar residues" evidence="26">
    <location>
        <begin position="876"/>
        <end position="889"/>
    </location>
</feature>
<dbReference type="InterPro" id="IPR001412">
    <property type="entry name" value="aa-tRNA-synth_I_CS"/>
</dbReference>
<evidence type="ECO:0000256" key="12">
    <source>
        <dbReference type="ARBA" id="ARBA00022750"/>
    </source>
</evidence>
<dbReference type="NCBIfam" id="TIGR00233">
    <property type="entry name" value="trpS"/>
    <property type="match status" value="1"/>
</dbReference>
<keyword evidence="7" id="KW-0436">Ligase</keyword>
<reference evidence="28 29" key="1">
    <citation type="submission" date="2015-02" db="EMBL/GenBank/DDBJ databases">
        <title>Draft Genome Sequences of Two Closely-Related Aflatoxigenic Aspergillus Species Obtained from the Cote d'Ivoire.</title>
        <authorList>
            <person name="Moore G.G."/>
            <person name="Beltz S.B."/>
            <person name="Mack B.M."/>
        </authorList>
    </citation>
    <scope>NUCLEOTIDE SEQUENCE [LARGE SCALE GENOMIC DNA]</scope>
    <source>
        <strain evidence="28 29">SRRC1468</strain>
    </source>
</reference>
<evidence type="ECO:0000256" key="25">
    <source>
        <dbReference type="ARBA" id="ARBA00069760"/>
    </source>
</evidence>
<dbReference type="FunFam" id="2.40.70.10:FF:000011">
    <property type="entry name" value="Aspartic protease"/>
    <property type="match status" value="1"/>
</dbReference>
<dbReference type="PRINTS" id="PR01039">
    <property type="entry name" value="TRNASYNTHTRP"/>
</dbReference>
<evidence type="ECO:0000256" key="9">
    <source>
        <dbReference type="ARBA" id="ARBA00022670"/>
    </source>
</evidence>
<dbReference type="EC" id="6.1.1.2" evidence="5"/>
<feature type="region of interest" description="Disordered" evidence="26">
    <location>
        <begin position="873"/>
        <end position="894"/>
    </location>
</feature>
<protein>
    <recommendedName>
        <fullName evidence="24">Probable aspartic-type endopeptidase OPSB</fullName>
        <ecNumber evidence="5">6.1.1.2</ecNumber>
    </recommendedName>
    <alternativeName>
        <fullName evidence="23">Probable aspartic-type endopeptidase opsB</fullName>
    </alternativeName>
    <alternativeName>
        <fullName evidence="25">Tryptophan--tRNA ligase, mitochondrial</fullName>
    </alternativeName>
    <alternativeName>
        <fullName evidence="21">Tryptophanyl-tRNA synthetase</fullName>
    </alternativeName>
</protein>
<dbReference type="GO" id="GO:0004190">
    <property type="term" value="F:aspartic-type endopeptidase activity"/>
    <property type="evidence" value="ECO:0007669"/>
    <property type="project" value="UniProtKB-KW"/>
</dbReference>
<dbReference type="SUPFAM" id="SSF52374">
    <property type="entry name" value="Nucleotidylyl transferase"/>
    <property type="match status" value="1"/>
</dbReference>
<dbReference type="InterPro" id="IPR021109">
    <property type="entry name" value="Peptidase_aspartic_dom_sf"/>
</dbReference>
<keyword evidence="8" id="KW-0336">GPI-anchor</keyword>
<dbReference type="GO" id="GO:0004830">
    <property type="term" value="F:tryptophan-tRNA ligase activity"/>
    <property type="evidence" value="ECO:0007669"/>
    <property type="project" value="UniProtKB-EC"/>
</dbReference>
<dbReference type="InterPro" id="IPR050203">
    <property type="entry name" value="Trp-tRNA_synthetase"/>
</dbReference>
<dbReference type="GO" id="GO:0098552">
    <property type="term" value="C:side of membrane"/>
    <property type="evidence" value="ECO:0007669"/>
    <property type="project" value="UniProtKB-KW"/>
</dbReference>
<evidence type="ECO:0000313" key="28">
    <source>
        <dbReference type="EMBL" id="KKK18514.1"/>
    </source>
</evidence>
<keyword evidence="19" id="KW-0325">Glycoprotein</keyword>
<keyword evidence="18" id="KW-0030">Aminoacyl-tRNA synthetase</keyword>
<dbReference type="InterPro" id="IPR002306">
    <property type="entry name" value="Trp-tRNA-ligase"/>
</dbReference>
<accession>A0A0F8UFQ3</accession>
<keyword evidence="29" id="KW-1185">Reference proteome</keyword>
<evidence type="ECO:0000256" key="17">
    <source>
        <dbReference type="ARBA" id="ARBA00023145"/>
    </source>
</evidence>
<evidence type="ECO:0000256" key="26">
    <source>
        <dbReference type="SAM" id="MobiDB-lite"/>
    </source>
</evidence>
<evidence type="ECO:0000256" key="10">
    <source>
        <dbReference type="ARBA" id="ARBA00022729"/>
    </source>
</evidence>
<dbReference type="InterPro" id="IPR002305">
    <property type="entry name" value="aa-tRNA-synth_Ic"/>
</dbReference>
<keyword evidence="14" id="KW-0067">ATP-binding</keyword>
<evidence type="ECO:0000259" key="27">
    <source>
        <dbReference type="PROSITE" id="PS51767"/>
    </source>
</evidence>
<dbReference type="InterPro" id="IPR024109">
    <property type="entry name" value="Trp-tRNA-ligase_bac-type"/>
</dbReference>
<evidence type="ECO:0000256" key="15">
    <source>
        <dbReference type="ARBA" id="ARBA00022917"/>
    </source>
</evidence>
<evidence type="ECO:0000256" key="4">
    <source>
        <dbReference type="ARBA" id="ARBA00007447"/>
    </source>
</evidence>
<dbReference type="Gene3D" id="1.10.240.10">
    <property type="entry name" value="Tyrosyl-Transfer RNA Synthetase"/>
    <property type="match status" value="1"/>
</dbReference>
<dbReference type="Pfam" id="PF00026">
    <property type="entry name" value="Asp"/>
    <property type="match status" value="1"/>
</dbReference>